<dbReference type="InterPro" id="IPR036291">
    <property type="entry name" value="NAD(P)-bd_dom_sf"/>
</dbReference>
<dbReference type="Gene3D" id="3.40.50.720">
    <property type="entry name" value="NAD(P)-binding Rossmann-like Domain"/>
    <property type="match status" value="1"/>
</dbReference>
<dbReference type="Pfam" id="PF13561">
    <property type="entry name" value="adh_short_C2"/>
    <property type="match status" value="1"/>
</dbReference>
<comment type="similarity">
    <text evidence="2 8">Belongs to the short-chain dehydrogenases/reductases (SDR) family. FabI subfamily.</text>
</comment>
<name>A0A6C2U6B7_PONDE</name>
<dbReference type="RefSeq" id="WP_168442448.1">
    <property type="nucleotide sequence ID" value="NZ_CAAHFG010000002.1"/>
</dbReference>
<proteinExistence type="inferred from homology"/>
<dbReference type="SUPFAM" id="SSF51735">
    <property type="entry name" value="NAD(P)-binding Rossmann-fold domains"/>
    <property type="match status" value="1"/>
</dbReference>
<dbReference type="InterPro" id="IPR014358">
    <property type="entry name" value="Enoyl-ACP_Rdtase_NADH"/>
</dbReference>
<dbReference type="Proteomes" id="UP000366872">
    <property type="component" value="Unassembled WGS sequence"/>
</dbReference>
<evidence type="ECO:0000256" key="11">
    <source>
        <dbReference type="SAM" id="MobiDB-lite"/>
    </source>
</evidence>
<feature type="binding site" evidence="10">
    <location>
        <position position="12"/>
    </location>
    <ligand>
        <name>NAD(+)</name>
        <dbReference type="ChEBI" id="CHEBI:57540"/>
    </ligand>
</feature>
<organism evidence="12 13">
    <name type="scientific">Pontiella desulfatans</name>
    <dbReference type="NCBI Taxonomy" id="2750659"/>
    <lineage>
        <taxon>Bacteria</taxon>
        <taxon>Pseudomonadati</taxon>
        <taxon>Kiritimatiellota</taxon>
        <taxon>Kiritimatiellia</taxon>
        <taxon>Kiritimatiellales</taxon>
        <taxon>Pontiellaceae</taxon>
        <taxon>Pontiella</taxon>
    </lineage>
</organism>
<dbReference type="PANTHER" id="PTHR43159:SF2">
    <property type="entry name" value="ENOYL-[ACYL-CARRIER-PROTEIN] REDUCTASE [NADH], CHLOROPLASTIC"/>
    <property type="match status" value="1"/>
</dbReference>
<evidence type="ECO:0000256" key="9">
    <source>
        <dbReference type="PIRSR" id="PIRSR000094-2"/>
    </source>
</evidence>
<keyword evidence="4" id="KW-0276">Fatty acid metabolism</keyword>
<feature type="binding site" evidence="10">
    <location>
        <position position="39"/>
    </location>
    <ligand>
        <name>NAD(+)</name>
        <dbReference type="ChEBI" id="CHEBI:57540"/>
    </ligand>
</feature>
<accession>A0A6C2U6B7</accession>
<evidence type="ECO:0000256" key="6">
    <source>
        <dbReference type="ARBA" id="ARBA00023098"/>
    </source>
</evidence>
<keyword evidence="13" id="KW-1185">Reference proteome</keyword>
<dbReference type="GO" id="GO:0004318">
    <property type="term" value="F:enoyl-[acyl-carrier-protein] reductase (NADH) activity"/>
    <property type="evidence" value="ECO:0007669"/>
    <property type="project" value="UniProtKB-EC"/>
</dbReference>
<dbReference type="PRINTS" id="PR00081">
    <property type="entry name" value="GDHRDH"/>
</dbReference>
<sequence>MIEPGNTYVVMGLLNTDSIAYAAGKMIEDLGGKVIYTVQSERMKRIFFDRSPDLTQEEKDAMRFEYCDVTVENEVRNLFAKTGPINGVLHSIGFANPKTCLGDSMYTPAYEDIKQAFHISCASLATVSHFALEKMEKGGSIVTLSFESQVAFPYYNWMGVNKAALEALVRALAREYGREHVRVNAISAGPLATKAAKSIPHFAHLAKTWRQISPLPWDVVNDKKEVANAVVFMLGKYSKKITGQTIYVDGGANNVGGVLLPSEKPLMRTPAKEAAKKKTAKKKAVEDK</sequence>
<dbReference type="GO" id="GO:0006633">
    <property type="term" value="P:fatty acid biosynthetic process"/>
    <property type="evidence" value="ECO:0007669"/>
    <property type="project" value="UniProtKB-KW"/>
</dbReference>
<protein>
    <recommendedName>
        <fullName evidence="8">Enoyl-[acyl-carrier-protein] reductase [NADH]</fullName>
        <ecNumber evidence="8">1.3.1.9</ecNumber>
    </recommendedName>
</protein>
<keyword evidence="6" id="KW-0443">Lipid metabolism</keyword>
<feature type="binding site" evidence="10">
    <location>
        <position position="162"/>
    </location>
    <ligand>
        <name>NAD(+)</name>
        <dbReference type="ChEBI" id="CHEBI:57540"/>
    </ligand>
</feature>
<keyword evidence="5 8" id="KW-0560">Oxidoreductase</keyword>
<feature type="binding site" evidence="10">
    <location>
        <position position="92"/>
    </location>
    <ligand>
        <name>NAD(+)</name>
        <dbReference type="ChEBI" id="CHEBI:57540"/>
    </ligand>
</feature>
<reference evidence="12 13" key="1">
    <citation type="submission" date="2019-04" db="EMBL/GenBank/DDBJ databases">
        <authorList>
            <person name="Van Vliet M D."/>
        </authorList>
    </citation>
    <scope>NUCLEOTIDE SEQUENCE [LARGE SCALE GENOMIC DNA]</scope>
    <source>
        <strain evidence="12 13">F1</strain>
    </source>
</reference>
<evidence type="ECO:0000313" key="12">
    <source>
        <dbReference type="EMBL" id="VGO15560.1"/>
    </source>
</evidence>
<feature type="region of interest" description="Disordered" evidence="11">
    <location>
        <begin position="266"/>
        <end position="288"/>
    </location>
</feature>
<dbReference type="PIRSF" id="PIRSF000094">
    <property type="entry name" value="Enoyl-ACP_rdct"/>
    <property type="match status" value="1"/>
</dbReference>
<evidence type="ECO:0000256" key="4">
    <source>
        <dbReference type="ARBA" id="ARBA00022832"/>
    </source>
</evidence>
<keyword evidence="3 8" id="KW-0444">Lipid biosynthesis</keyword>
<evidence type="ECO:0000256" key="7">
    <source>
        <dbReference type="ARBA" id="ARBA00023160"/>
    </source>
</evidence>
<evidence type="ECO:0000256" key="1">
    <source>
        <dbReference type="ARBA" id="ARBA00005194"/>
    </source>
</evidence>
<evidence type="ECO:0000256" key="8">
    <source>
        <dbReference type="PIRNR" id="PIRNR000094"/>
    </source>
</evidence>
<keyword evidence="7 8" id="KW-0275">Fatty acid biosynthesis</keyword>
<dbReference type="EC" id="1.3.1.9" evidence="8"/>
<comment type="pathway">
    <text evidence="1">Lipid metabolism; fatty acid biosynthesis.</text>
</comment>
<evidence type="ECO:0000256" key="2">
    <source>
        <dbReference type="ARBA" id="ARBA00009233"/>
    </source>
</evidence>
<comment type="catalytic activity">
    <reaction evidence="8">
        <text>a 2,3-saturated acyl-[ACP] + NAD(+) = a (2E)-enoyl-[ACP] + NADH + H(+)</text>
        <dbReference type="Rhea" id="RHEA:10240"/>
        <dbReference type="Rhea" id="RHEA-COMP:9925"/>
        <dbReference type="Rhea" id="RHEA-COMP:9926"/>
        <dbReference type="ChEBI" id="CHEBI:15378"/>
        <dbReference type="ChEBI" id="CHEBI:57540"/>
        <dbReference type="ChEBI" id="CHEBI:57945"/>
        <dbReference type="ChEBI" id="CHEBI:78784"/>
        <dbReference type="ChEBI" id="CHEBI:78785"/>
        <dbReference type="EC" id="1.3.1.9"/>
    </reaction>
</comment>
<evidence type="ECO:0000313" key="13">
    <source>
        <dbReference type="Proteomes" id="UP000366872"/>
    </source>
</evidence>
<evidence type="ECO:0000256" key="3">
    <source>
        <dbReference type="ARBA" id="ARBA00022516"/>
    </source>
</evidence>
<dbReference type="AlphaFoldDB" id="A0A6C2U6B7"/>
<gene>
    <name evidence="12" type="primary">fabI</name>
    <name evidence="12" type="ORF">PDESU_04145</name>
</gene>
<feature type="binding site" evidence="10">
    <location>
        <begin position="68"/>
        <end position="69"/>
    </location>
    <ligand>
        <name>NAD(+)</name>
        <dbReference type="ChEBI" id="CHEBI:57540"/>
    </ligand>
</feature>
<keyword evidence="8 10" id="KW-0520">NAD</keyword>
<feature type="binding site" evidence="9">
    <location>
        <position position="95"/>
    </location>
    <ligand>
        <name>substrate</name>
    </ligand>
</feature>
<dbReference type="PANTHER" id="PTHR43159">
    <property type="entry name" value="ENOYL-[ACYL-CARRIER-PROTEIN] REDUCTASE"/>
    <property type="match status" value="1"/>
</dbReference>
<evidence type="ECO:0000256" key="10">
    <source>
        <dbReference type="PIRSR" id="PIRSR000094-3"/>
    </source>
</evidence>
<dbReference type="EMBL" id="CAAHFG010000002">
    <property type="protein sequence ID" value="VGO15560.1"/>
    <property type="molecule type" value="Genomic_DNA"/>
</dbReference>
<dbReference type="InterPro" id="IPR002347">
    <property type="entry name" value="SDR_fam"/>
</dbReference>
<feature type="binding site" evidence="10">
    <location>
        <begin position="18"/>
        <end position="19"/>
    </location>
    <ligand>
        <name>NAD(+)</name>
        <dbReference type="ChEBI" id="CHEBI:57540"/>
    </ligand>
</feature>
<evidence type="ECO:0000256" key="5">
    <source>
        <dbReference type="ARBA" id="ARBA00023002"/>
    </source>
</evidence>